<dbReference type="InterPro" id="IPR048279">
    <property type="entry name" value="MdtK-like"/>
</dbReference>
<feature type="transmembrane region" description="Helical" evidence="8">
    <location>
        <begin position="133"/>
        <end position="153"/>
    </location>
</feature>
<feature type="transmembrane region" description="Helical" evidence="8">
    <location>
        <begin position="56"/>
        <end position="80"/>
    </location>
</feature>
<feature type="transmembrane region" description="Helical" evidence="8">
    <location>
        <begin position="281"/>
        <end position="299"/>
    </location>
</feature>
<proteinExistence type="predicted"/>
<gene>
    <name evidence="9" type="ORF">C0Z10_10345</name>
</gene>
<dbReference type="InterPro" id="IPR002528">
    <property type="entry name" value="MATE_fam"/>
</dbReference>
<evidence type="ECO:0000256" key="6">
    <source>
        <dbReference type="ARBA" id="ARBA00023136"/>
    </source>
</evidence>
<name>A0A3Q9ULC8_9ACTN</name>
<comment type="subcellular location">
    <subcellularLocation>
        <location evidence="1">Cell membrane</location>
        <topology evidence="1">Multi-pass membrane protein</topology>
    </subcellularLocation>
</comment>
<keyword evidence="3" id="KW-1003">Cell membrane</keyword>
<dbReference type="InterPro" id="IPR052031">
    <property type="entry name" value="Membrane_Transporter-Flippase"/>
</dbReference>
<feature type="transmembrane region" description="Helical" evidence="8">
    <location>
        <begin position="311"/>
        <end position="334"/>
    </location>
</feature>
<accession>A0A3Q9ULC8</accession>
<dbReference type="AlphaFoldDB" id="A0A3Q9ULC8"/>
<dbReference type="PIRSF" id="PIRSF006603">
    <property type="entry name" value="DinF"/>
    <property type="match status" value="1"/>
</dbReference>
<dbReference type="GO" id="GO:0015297">
    <property type="term" value="F:antiporter activity"/>
    <property type="evidence" value="ECO:0007669"/>
    <property type="project" value="InterPro"/>
</dbReference>
<evidence type="ECO:0000256" key="1">
    <source>
        <dbReference type="ARBA" id="ARBA00004651"/>
    </source>
</evidence>
<feature type="transmembrane region" description="Helical" evidence="8">
    <location>
        <begin position="354"/>
        <end position="374"/>
    </location>
</feature>
<feature type="transmembrane region" description="Helical" evidence="8">
    <location>
        <begin position="92"/>
        <end position="113"/>
    </location>
</feature>
<keyword evidence="2" id="KW-0813">Transport</keyword>
<feature type="transmembrane region" description="Helical" evidence="8">
    <location>
        <begin position="239"/>
        <end position="261"/>
    </location>
</feature>
<evidence type="ECO:0000256" key="5">
    <source>
        <dbReference type="ARBA" id="ARBA00022989"/>
    </source>
</evidence>
<dbReference type="PANTHER" id="PTHR43549">
    <property type="entry name" value="MULTIDRUG RESISTANCE PROTEIN YPNP-RELATED"/>
    <property type="match status" value="1"/>
</dbReference>
<keyword evidence="5 8" id="KW-1133">Transmembrane helix</keyword>
<dbReference type="CDD" id="cd13138">
    <property type="entry name" value="MATE_yoeA_like"/>
    <property type="match status" value="1"/>
</dbReference>
<feature type="transmembrane region" description="Helical" evidence="8">
    <location>
        <begin position="165"/>
        <end position="186"/>
    </location>
</feature>
<dbReference type="EMBL" id="CP025570">
    <property type="protein sequence ID" value="AZZ40081.1"/>
    <property type="molecule type" value="Genomic_DNA"/>
</dbReference>
<organism evidence="9 10">
    <name type="scientific">Acidipropionibacterium jensenii</name>
    <dbReference type="NCBI Taxonomy" id="1749"/>
    <lineage>
        <taxon>Bacteria</taxon>
        <taxon>Bacillati</taxon>
        <taxon>Actinomycetota</taxon>
        <taxon>Actinomycetes</taxon>
        <taxon>Propionibacteriales</taxon>
        <taxon>Propionibacteriaceae</taxon>
        <taxon>Acidipropionibacterium</taxon>
    </lineage>
</organism>
<feature type="transmembrane region" description="Helical" evidence="8">
    <location>
        <begin position="420"/>
        <end position="436"/>
    </location>
</feature>
<keyword evidence="4 8" id="KW-0812">Transmembrane</keyword>
<dbReference type="KEGG" id="aji:C0Z10_10345"/>
<dbReference type="PANTHER" id="PTHR43549:SF3">
    <property type="entry name" value="MULTIDRUG RESISTANCE PROTEIN YPNP-RELATED"/>
    <property type="match status" value="1"/>
</dbReference>
<evidence type="ECO:0000256" key="2">
    <source>
        <dbReference type="ARBA" id="ARBA00022448"/>
    </source>
</evidence>
<dbReference type="Proteomes" id="UP000285875">
    <property type="component" value="Chromosome"/>
</dbReference>
<dbReference type="GO" id="GO:0042910">
    <property type="term" value="F:xenobiotic transmembrane transporter activity"/>
    <property type="evidence" value="ECO:0007669"/>
    <property type="project" value="InterPro"/>
</dbReference>
<feature type="transmembrane region" description="Helical" evidence="8">
    <location>
        <begin position="192"/>
        <end position="212"/>
    </location>
</feature>
<evidence type="ECO:0000256" key="4">
    <source>
        <dbReference type="ARBA" id="ARBA00022692"/>
    </source>
</evidence>
<evidence type="ECO:0000313" key="10">
    <source>
        <dbReference type="Proteomes" id="UP000285875"/>
    </source>
</evidence>
<sequence length="504" mass="52133">MTKNLTAGPPVRLILLFTLPLLIGNLFQQAYSFTDAAVVGRLLGVNALAAVGASGSIQFFLIGFSIGSSTGLAIPVARAFGAGDLPAVRRRVAAGLVIITGIAVGTTLAGTLGARTVLGWMDTPPELVHDSTVFLMVLSAGSSAMVAFNFLSAMIQALGDSRTPLIFLVISCLINAGLVVLFVGGLGMGVGGAAAATVVAQGLSVVLCLVLIRRRMPVLRLSRADLAVTHDELRESLRLGLTLGFQMSVIATGAAILQYGVNNLGSETVAAFTAAMRVDQMAVAPLASVGVAMTTYVAQNRGAAQPRRIRVGVFRTGIITSCFGVLLGAMIYLWGQSVVRVFVGSGAETVVALAHRYLVINSALYWVLALLFLLRNTVQGLGSTSVPTMAGVMELVVRSIAGLVLVGHIGFLGVCIAAPLAWFLALVPVTIAWFVLRRRLVADELAGSAPPVLPTAVPAAPPTSVVEPLVPVAPASALPDDESGGDRRDPLAAPRQSEVICGGR</sequence>
<evidence type="ECO:0000313" key="9">
    <source>
        <dbReference type="EMBL" id="AZZ40081.1"/>
    </source>
</evidence>
<evidence type="ECO:0000256" key="8">
    <source>
        <dbReference type="SAM" id="Phobius"/>
    </source>
</evidence>
<evidence type="ECO:0000256" key="3">
    <source>
        <dbReference type="ARBA" id="ARBA00022475"/>
    </source>
</evidence>
<dbReference type="Pfam" id="PF01554">
    <property type="entry name" value="MatE"/>
    <property type="match status" value="2"/>
</dbReference>
<dbReference type="NCBIfam" id="TIGR00797">
    <property type="entry name" value="matE"/>
    <property type="match status" value="1"/>
</dbReference>
<feature type="transmembrane region" description="Helical" evidence="8">
    <location>
        <begin position="395"/>
        <end position="414"/>
    </location>
</feature>
<protein>
    <submittedName>
        <fullName evidence="9">MATE family efflux transporter</fullName>
    </submittedName>
</protein>
<dbReference type="RefSeq" id="WP_097799320.1">
    <property type="nucleotide sequence ID" value="NZ_CP025570.1"/>
</dbReference>
<keyword evidence="6 8" id="KW-0472">Membrane</keyword>
<dbReference type="GO" id="GO:0005886">
    <property type="term" value="C:plasma membrane"/>
    <property type="evidence" value="ECO:0007669"/>
    <property type="project" value="UniProtKB-SubCell"/>
</dbReference>
<evidence type="ECO:0000256" key="7">
    <source>
        <dbReference type="SAM" id="MobiDB-lite"/>
    </source>
</evidence>
<reference evidence="10" key="1">
    <citation type="submission" date="2017-12" db="EMBL/GenBank/DDBJ databases">
        <title>Whole genome sequencing of Acidipropionibacterium jensenii strains JS279 and JS280.</title>
        <authorList>
            <person name="Deptula P."/>
            <person name="Laine P."/>
            <person name="Smolander O.-P."/>
            <person name="Paulin L."/>
            <person name="Auvinen P."/>
            <person name="Varmanen P."/>
        </authorList>
    </citation>
    <scope>NUCLEOTIDE SEQUENCE [LARGE SCALE GENOMIC DNA]</scope>
    <source>
        <strain evidence="10">JS280</strain>
    </source>
</reference>
<feature type="region of interest" description="Disordered" evidence="7">
    <location>
        <begin position="474"/>
        <end position="504"/>
    </location>
</feature>